<feature type="compositionally biased region" description="Acidic residues" evidence="1">
    <location>
        <begin position="172"/>
        <end position="186"/>
    </location>
</feature>
<reference evidence="2 3" key="1">
    <citation type="submission" date="2014-04" db="EMBL/GenBank/DDBJ databases">
        <title>Evolutionary Origins and Diversification of the Mycorrhizal Mutualists.</title>
        <authorList>
            <consortium name="DOE Joint Genome Institute"/>
            <consortium name="Mycorrhizal Genomics Consortium"/>
            <person name="Kohler A."/>
            <person name="Kuo A."/>
            <person name="Nagy L.G."/>
            <person name="Floudas D."/>
            <person name="Copeland A."/>
            <person name="Barry K.W."/>
            <person name="Cichocki N."/>
            <person name="Veneault-Fourrey C."/>
            <person name="LaButti K."/>
            <person name="Lindquist E.A."/>
            <person name="Lipzen A."/>
            <person name="Lundell T."/>
            <person name="Morin E."/>
            <person name="Murat C."/>
            <person name="Riley R."/>
            <person name="Ohm R."/>
            <person name="Sun H."/>
            <person name="Tunlid A."/>
            <person name="Henrissat B."/>
            <person name="Grigoriev I.V."/>
            <person name="Hibbett D.S."/>
            <person name="Martin F."/>
        </authorList>
    </citation>
    <scope>NUCLEOTIDE SEQUENCE [LARGE SCALE GENOMIC DNA]</scope>
    <source>
        <strain evidence="2 3">Koide BX008</strain>
    </source>
</reference>
<feature type="compositionally biased region" description="Basic residues" evidence="1">
    <location>
        <begin position="196"/>
        <end position="205"/>
    </location>
</feature>
<dbReference type="HOGENOM" id="CLU_028193_0_0_1"/>
<proteinExistence type="predicted"/>
<feature type="compositionally biased region" description="Basic and acidic residues" evidence="1">
    <location>
        <begin position="206"/>
        <end position="215"/>
    </location>
</feature>
<evidence type="ECO:0000313" key="3">
    <source>
        <dbReference type="Proteomes" id="UP000054549"/>
    </source>
</evidence>
<organism evidence="2 3">
    <name type="scientific">Amanita muscaria (strain Koide BX008)</name>
    <dbReference type="NCBI Taxonomy" id="946122"/>
    <lineage>
        <taxon>Eukaryota</taxon>
        <taxon>Fungi</taxon>
        <taxon>Dikarya</taxon>
        <taxon>Basidiomycota</taxon>
        <taxon>Agaricomycotina</taxon>
        <taxon>Agaricomycetes</taxon>
        <taxon>Agaricomycetidae</taxon>
        <taxon>Agaricales</taxon>
        <taxon>Pluteineae</taxon>
        <taxon>Amanitaceae</taxon>
        <taxon>Amanita</taxon>
    </lineage>
</organism>
<evidence type="ECO:0000256" key="1">
    <source>
        <dbReference type="SAM" id="MobiDB-lite"/>
    </source>
</evidence>
<dbReference type="InParanoid" id="A0A0C2S5L3"/>
<evidence type="ECO:0000313" key="2">
    <source>
        <dbReference type="EMBL" id="KIL58000.1"/>
    </source>
</evidence>
<feature type="compositionally biased region" description="Basic and acidic residues" evidence="1">
    <location>
        <begin position="228"/>
        <end position="239"/>
    </location>
</feature>
<feature type="compositionally biased region" description="Basic and acidic residues" evidence="1">
    <location>
        <begin position="133"/>
        <end position="163"/>
    </location>
</feature>
<sequence length="625" mass="70751">MPPAPIALFPLPQDRIKTRARNKDKHPGAPDMPKPRRRPSEVDKSNKQAEEKDRQEENERTELIRAVAEIEDRHRREDEHREAIRRATLNGTAIKSPEHGASPSPEPQASQESVPPRVSKKTSQNRAPNPKSRSNDNADRTRHHDPKKNLARDKEPMRSSEEKRKRKRVTTDDEDEVDNDYPDSEDERASNESRERARRKRNKKTASRDDIERARNTRAISGTPAVNQEHDIDVHDVTQKGKKAAKARKDDTGLIPGWDKKKPHAQSFAEDSDAEDNGGIVEYGGFIRDDETDEVERIAAMKKLAKKAKDDNIVVIKPNPIAPKTLVEARQGDKKWATRHLPQEARADWETVFAPLLHKKGGTSLKPWSFPSIAEIQAVADKVYGDGKYKILDGDAFSGLAIIRAQAWRRGFVDAAETAVKSFISKHSKELETKEDIAEYIDYYLSKTKDGATRVYQWKIVNKDGKKKGLLASGLICQTLGIAHMGKVAEPAVDFIEEKPSGALVSHVLEQWRDGLFIKTKKEFSAENYDNREDRIPVITQERRKVVKKVITHRTTLLFDAIRQFSNAHWDSIIDTAREYAPKKTKTKAMKQPKSHGNDVIIIEDESCNLPSFVLVEDSDASDAD</sequence>
<feature type="compositionally biased region" description="Basic and acidic residues" evidence="1">
    <location>
        <begin position="38"/>
        <end position="85"/>
    </location>
</feature>
<keyword evidence="3" id="KW-1185">Reference proteome</keyword>
<dbReference type="Proteomes" id="UP000054549">
    <property type="component" value="Unassembled WGS sequence"/>
</dbReference>
<name>A0A0C2S5L3_AMAMK</name>
<feature type="region of interest" description="Disordered" evidence="1">
    <location>
        <begin position="1"/>
        <end position="276"/>
    </location>
</feature>
<dbReference type="OrthoDB" id="3014170at2759"/>
<gene>
    <name evidence="2" type="ORF">M378DRAFT_15863</name>
</gene>
<accession>A0A0C2S5L3</accession>
<dbReference type="EMBL" id="KN818350">
    <property type="protein sequence ID" value="KIL58000.1"/>
    <property type="molecule type" value="Genomic_DNA"/>
</dbReference>
<feature type="compositionally biased region" description="Low complexity" evidence="1">
    <location>
        <begin position="101"/>
        <end position="116"/>
    </location>
</feature>
<protein>
    <submittedName>
        <fullName evidence="2">Uncharacterized protein</fullName>
    </submittedName>
</protein>
<dbReference type="AlphaFoldDB" id="A0A0C2S5L3"/>